<comment type="caution">
    <text evidence="1">The sequence shown here is derived from an EMBL/GenBank/DDBJ whole genome shotgun (WGS) entry which is preliminary data.</text>
</comment>
<evidence type="ECO:0000313" key="2">
    <source>
        <dbReference type="Proteomes" id="UP001251857"/>
    </source>
</evidence>
<reference evidence="1 2" key="1">
    <citation type="submission" date="2023-09" db="EMBL/GenBank/DDBJ databases">
        <authorList>
            <person name="Rey-Velasco X."/>
        </authorList>
    </citation>
    <scope>NUCLEOTIDE SEQUENCE [LARGE SCALE GENOMIC DNA]</scope>
    <source>
        <strain evidence="1 2">W335</strain>
    </source>
</reference>
<proteinExistence type="predicted"/>
<evidence type="ECO:0000313" key="1">
    <source>
        <dbReference type="EMBL" id="MDT0634326.1"/>
    </source>
</evidence>
<dbReference type="Proteomes" id="UP001251857">
    <property type="component" value="Unassembled WGS sequence"/>
</dbReference>
<protein>
    <submittedName>
        <fullName evidence="1">Uncharacterized protein</fullName>
    </submittedName>
</protein>
<dbReference type="EMBL" id="JAVRIB010000004">
    <property type="protein sequence ID" value="MDT0634326.1"/>
    <property type="molecule type" value="Genomic_DNA"/>
</dbReference>
<accession>A0ABU3BYY5</accession>
<gene>
    <name evidence="1" type="ORF">RM532_05085</name>
</gene>
<keyword evidence="2" id="KW-1185">Reference proteome</keyword>
<sequence length="78" mass="8661">MRQHPEAAVSGRHQRLAQQFRGNPCQLGRLYGRGVNRVAVIRHEHYGLREAIARPGEMDNLLVAIAADPEQLDLAGAH</sequence>
<organism evidence="1 2">
    <name type="scientific">Spectribacter hydrogenoxidans</name>
    <dbReference type="NCBI Taxonomy" id="3075608"/>
    <lineage>
        <taxon>Bacteria</taxon>
        <taxon>Pseudomonadati</taxon>
        <taxon>Pseudomonadota</taxon>
        <taxon>Gammaproteobacteria</taxon>
        <taxon>Salinisphaerales</taxon>
        <taxon>Salinisphaeraceae</taxon>
        <taxon>Spectribacter</taxon>
    </lineage>
</organism>
<name>A0ABU3BYY5_9GAMM</name>